<sequence>MEEQAGNTSYLARWEEFGDETHNAKPKGELSWIDILKFSTASVELPFNDCVSFPKGRILRL</sequence>
<name>A0A8T1B8P4_9STRA</name>
<organism evidence="1 2">
    <name type="scientific">Phytophthora cactorum</name>
    <dbReference type="NCBI Taxonomy" id="29920"/>
    <lineage>
        <taxon>Eukaryota</taxon>
        <taxon>Sar</taxon>
        <taxon>Stramenopiles</taxon>
        <taxon>Oomycota</taxon>
        <taxon>Peronosporomycetes</taxon>
        <taxon>Peronosporales</taxon>
        <taxon>Peronosporaceae</taxon>
        <taxon>Phytophthora</taxon>
    </lineage>
</organism>
<dbReference type="EMBL" id="RCMK01001235">
    <property type="protein sequence ID" value="KAG2898786.1"/>
    <property type="molecule type" value="Genomic_DNA"/>
</dbReference>
<evidence type="ECO:0000313" key="1">
    <source>
        <dbReference type="EMBL" id="KAG2898786.1"/>
    </source>
</evidence>
<dbReference type="AlphaFoldDB" id="A0A8T1B8P4"/>
<dbReference type="Proteomes" id="UP000736787">
    <property type="component" value="Unassembled WGS sequence"/>
</dbReference>
<protein>
    <submittedName>
        <fullName evidence="1">Uncharacterized protein</fullName>
    </submittedName>
</protein>
<comment type="caution">
    <text evidence="1">The sequence shown here is derived from an EMBL/GenBank/DDBJ whole genome shotgun (WGS) entry which is preliminary data.</text>
</comment>
<gene>
    <name evidence="1" type="ORF">PC117_g22433</name>
</gene>
<reference evidence="1" key="1">
    <citation type="submission" date="2018-10" db="EMBL/GenBank/DDBJ databases">
        <title>Effector identification in a new, highly contiguous assembly of the strawberry crown rot pathogen Phytophthora cactorum.</title>
        <authorList>
            <person name="Armitage A.D."/>
            <person name="Nellist C.F."/>
            <person name="Bates H."/>
            <person name="Vickerstaff R.J."/>
            <person name="Harrison R.J."/>
        </authorList>
    </citation>
    <scope>NUCLEOTIDE SEQUENCE</scope>
    <source>
        <strain evidence="1">4040</strain>
    </source>
</reference>
<accession>A0A8T1B8P4</accession>
<proteinExistence type="predicted"/>
<evidence type="ECO:0000313" key="2">
    <source>
        <dbReference type="Proteomes" id="UP000736787"/>
    </source>
</evidence>